<accession>A0A9Q8SQ66</accession>
<name>A0A9Q8SQ66_9PEZI</name>
<sequence>MVVPSSASGTPGAPSDDGVQVGQRIAGTSPIKPYVENLTRLCDSSLKSSPNFRLSATNVTTCIVLGTSVRIVGFPEVERGDTRNYVRTSQSYTLQYLTLQAVHGADAMVIRMWA</sequence>
<evidence type="ECO:0000313" key="3">
    <source>
        <dbReference type="Proteomes" id="UP000830671"/>
    </source>
</evidence>
<dbReference type="GeneID" id="73341015"/>
<reference evidence="2" key="1">
    <citation type="journal article" date="2021" name="Mol. Plant Microbe Interact.">
        <title>Complete Genome Sequence of the Plant-Pathogenic Fungus Colletotrichum lupini.</title>
        <authorList>
            <person name="Baroncelli R."/>
            <person name="Pensec F."/>
            <person name="Da Lio D."/>
            <person name="Boufleur T."/>
            <person name="Vicente I."/>
            <person name="Sarrocco S."/>
            <person name="Picot A."/>
            <person name="Baraldi E."/>
            <person name="Sukno S."/>
            <person name="Thon M."/>
            <person name="Le Floch G."/>
        </authorList>
    </citation>
    <scope>NUCLEOTIDE SEQUENCE</scope>
    <source>
        <strain evidence="2">IMI 504893</strain>
    </source>
</reference>
<dbReference type="AlphaFoldDB" id="A0A9Q8SQ66"/>
<evidence type="ECO:0000256" key="1">
    <source>
        <dbReference type="SAM" id="MobiDB-lite"/>
    </source>
</evidence>
<dbReference type="KEGG" id="clup:CLUP02_07008"/>
<organism evidence="2 3">
    <name type="scientific">Colletotrichum lupini</name>
    <dbReference type="NCBI Taxonomy" id="145971"/>
    <lineage>
        <taxon>Eukaryota</taxon>
        <taxon>Fungi</taxon>
        <taxon>Dikarya</taxon>
        <taxon>Ascomycota</taxon>
        <taxon>Pezizomycotina</taxon>
        <taxon>Sordariomycetes</taxon>
        <taxon>Hypocreomycetidae</taxon>
        <taxon>Glomerellales</taxon>
        <taxon>Glomerellaceae</taxon>
        <taxon>Colletotrichum</taxon>
        <taxon>Colletotrichum acutatum species complex</taxon>
    </lineage>
</organism>
<gene>
    <name evidence="2" type="ORF">CLUP02_07008</name>
</gene>
<evidence type="ECO:0000313" key="2">
    <source>
        <dbReference type="EMBL" id="UQC81522.1"/>
    </source>
</evidence>
<feature type="compositionally biased region" description="Low complexity" evidence="1">
    <location>
        <begin position="1"/>
        <end position="15"/>
    </location>
</feature>
<dbReference type="Proteomes" id="UP000830671">
    <property type="component" value="Chromosome 3"/>
</dbReference>
<dbReference type="RefSeq" id="XP_049143148.1">
    <property type="nucleotide sequence ID" value="XM_049286005.1"/>
</dbReference>
<dbReference type="EMBL" id="CP019475">
    <property type="protein sequence ID" value="UQC81522.1"/>
    <property type="molecule type" value="Genomic_DNA"/>
</dbReference>
<proteinExistence type="predicted"/>
<feature type="region of interest" description="Disordered" evidence="1">
    <location>
        <begin position="1"/>
        <end position="22"/>
    </location>
</feature>
<protein>
    <submittedName>
        <fullName evidence="2">Uncharacterized protein</fullName>
    </submittedName>
</protein>
<keyword evidence="3" id="KW-1185">Reference proteome</keyword>